<sequence>MADSAPPSSQTLQHDSQATESDVPEELDLSHLPPMYVSNTHIEDDDLHELEDELAAVGATLTYDVHEARLVLTKALKKKRIAFDLRTKGLWTEEVAQTGPTELNIGTDGASDEPPVKKRRLEAKESSVCGVGKSQAEAIVIDDEDTAIVQALKTKPVLAPALDSTKTAQIEAPSRVADEHSTIRAIKVSWFEDCQKAHRLLPFDDYITYVARVVPKPVDDDMPQATQSRGTTKPVTAATLATKAVPPRKNSNHILERAKEDAEAVTKSSDRFGRRGFGHHTPALQNASWAAGHSKMKSQLHLLHATTTEEETSHSSELPDMPDWVKQGVKYACQRSTPANSPNTAFVDLLKTIRLARILTNDEIGVRAYSTSIASISAYPYKLSSPREILALPGCEAKIANLFVELSNTGKIKAVEELEADGEMKVLRLFYEIWGVGATTAREFYYDRGWQDLDDVVEHGWSTLTRVQQIGVKYYDEFLDPIPRKEVEEIGAIIHRHAVTVRDGSVQSLIVGGYRRGKQACGDVDMIVSHPDESQTLNIINDIVASLEDEGWITHTLLLSLHNSKRNQETLPYKSREGPSGSHGGFDTLDKALVVWQDPDWPTKAVDEAHAKETGEKLRNPNIHRRVDIIIASWRTVGCAVTGWSGGTTFQRDLRRYAKNTRGWKFDSSGIRDRANGEVVDVEGYYEEYKGKYGKGRRAKDMVEAEKRVFEGMGLVYREPGERVTG</sequence>
<evidence type="ECO:0000256" key="7">
    <source>
        <dbReference type="ARBA" id="ARBA00022763"/>
    </source>
</evidence>
<feature type="compositionally biased region" description="Polar residues" evidence="12">
    <location>
        <begin position="1"/>
        <end position="20"/>
    </location>
</feature>
<comment type="similarity">
    <text evidence="2">Belongs to the DNA polymerase type-X family.</text>
</comment>
<dbReference type="EC" id="2.7.7.7" evidence="3"/>
<evidence type="ECO:0000256" key="11">
    <source>
        <dbReference type="ARBA" id="ARBA00049244"/>
    </source>
</evidence>
<dbReference type="Pfam" id="PF14791">
    <property type="entry name" value="DNA_pol_B_thumb"/>
    <property type="match status" value="1"/>
</dbReference>
<dbReference type="SUPFAM" id="SSF81585">
    <property type="entry name" value="PsbU/PolX domain-like"/>
    <property type="match status" value="1"/>
</dbReference>
<feature type="domain" description="BRCT" evidence="13">
    <location>
        <begin position="183"/>
        <end position="208"/>
    </location>
</feature>
<keyword evidence="8" id="KW-0239">DNA-directed DNA polymerase</keyword>
<comment type="subcellular location">
    <subcellularLocation>
        <location evidence="1">Nucleus</location>
    </subcellularLocation>
</comment>
<dbReference type="AlphaFoldDB" id="A0AAN8A2Q0"/>
<dbReference type="SUPFAM" id="SSF47802">
    <property type="entry name" value="DNA polymerase beta, N-terminal domain-like"/>
    <property type="match status" value="1"/>
</dbReference>
<dbReference type="Gene3D" id="3.30.460.10">
    <property type="entry name" value="Beta Polymerase, domain 2"/>
    <property type="match status" value="1"/>
</dbReference>
<keyword evidence="10" id="KW-0539">Nucleus</keyword>
<evidence type="ECO:0000256" key="8">
    <source>
        <dbReference type="ARBA" id="ARBA00022932"/>
    </source>
</evidence>
<feature type="region of interest" description="Disordered" evidence="12">
    <location>
        <begin position="1"/>
        <end position="31"/>
    </location>
</feature>
<dbReference type="Gene3D" id="3.30.210.10">
    <property type="entry name" value="DNA polymerase, thumb domain"/>
    <property type="match status" value="1"/>
</dbReference>
<dbReference type="InterPro" id="IPR037160">
    <property type="entry name" value="DNA_Pol_thumb_sf"/>
</dbReference>
<dbReference type="PROSITE" id="PS00522">
    <property type="entry name" value="DNA_POLYMERASE_X"/>
    <property type="match status" value="1"/>
</dbReference>
<dbReference type="Pfam" id="PF14716">
    <property type="entry name" value="HHH_8"/>
    <property type="match status" value="1"/>
</dbReference>
<dbReference type="InterPro" id="IPR010996">
    <property type="entry name" value="HHH_MUS81"/>
</dbReference>
<evidence type="ECO:0000256" key="12">
    <source>
        <dbReference type="SAM" id="MobiDB-lite"/>
    </source>
</evidence>
<name>A0AAN8A2Q0_9PEZI</name>
<evidence type="ECO:0000256" key="10">
    <source>
        <dbReference type="ARBA" id="ARBA00023242"/>
    </source>
</evidence>
<dbReference type="InterPro" id="IPR022312">
    <property type="entry name" value="DNA_pol_X"/>
</dbReference>
<keyword evidence="9" id="KW-0234">DNA repair</keyword>
<evidence type="ECO:0000259" key="13">
    <source>
        <dbReference type="PROSITE" id="PS50172"/>
    </source>
</evidence>
<evidence type="ECO:0000256" key="6">
    <source>
        <dbReference type="ARBA" id="ARBA00022723"/>
    </source>
</evidence>
<dbReference type="PROSITE" id="PS50172">
    <property type="entry name" value="BRCT"/>
    <property type="match status" value="1"/>
</dbReference>
<keyword evidence="6" id="KW-0479">Metal-binding</keyword>
<dbReference type="PRINTS" id="PR00869">
    <property type="entry name" value="DNAPOLX"/>
</dbReference>
<dbReference type="InterPro" id="IPR018944">
    <property type="entry name" value="DNA_pol_lambd_fingers_domain"/>
</dbReference>
<keyword evidence="5" id="KW-0548">Nucleotidyltransferase</keyword>
<evidence type="ECO:0000313" key="15">
    <source>
        <dbReference type="Proteomes" id="UP001310594"/>
    </source>
</evidence>
<comment type="catalytic activity">
    <reaction evidence="11">
        <text>DNA(n) + a 2'-deoxyribonucleoside 5'-triphosphate = DNA(n+1) + diphosphate</text>
        <dbReference type="Rhea" id="RHEA:22508"/>
        <dbReference type="Rhea" id="RHEA-COMP:17339"/>
        <dbReference type="Rhea" id="RHEA-COMP:17340"/>
        <dbReference type="ChEBI" id="CHEBI:33019"/>
        <dbReference type="ChEBI" id="CHEBI:61560"/>
        <dbReference type="ChEBI" id="CHEBI:173112"/>
        <dbReference type="EC" id="2.7.7.7"/>
    </reaction>
</comment>
<dbReference type="InterPro" id="IPR002054">
    <property type="entry name" value="DNA-dir_DNA_pol_X"/>
</dbReference>
<dbReference type="InterPro" id="IPR043519">
    <property type="entry name" value="NT_sf"/>
</dbReference>
<dbReference type="InterPro" id="IPR019843">
    <property type="entry name" value="DNA_pol-X_BS"/>
</dbReference>
<evidence type="ECO:0000256" key="5">
    <source>
        <dbReference type="ARBA" id="ARBA00022695"/>
    </source>
</evidence>
<dbReference type="GO" id="GO:0003887">
    <property type="term" value="F:DNA-directed DNA polymerase activity"/>
    <property type="evidence" value="ECO:0007669"/>
    <property type="project" value="UniProtKB-KW"/>
</dbReference>
<dbReference type="InterPro" id="IPR029398">
    <property type="entry name" value="PolB_thumb"/>
</dbReference>
<dbReference type="GO" id="GO:0003677">
    <property type="term" value="F:DNA binding"/>
    <property type="evidence" value="ECO:0007669"/>
    <property type="project" value="InterPro"/>
</dbReference>
<dbReference type="FunFam" id="3.30.210.10:FF:000005">
    <property type="entry name" value="DNA polymerase IV"/>
    <property type="match status" value="1"/>
</dbReference>
<evidence type="ECO:0000256" key="3">
    <source>
        <dbReference type="ARBA" id="ARBA00012417"/>
    </source>
</evidence>
<dbReference type="Pfam" id="PF10391">
    <property type="entry name" value="DNA_pol_lambd_f"/>
    <property type="match status" value="1"/>
</dbReference>
<dbReference type="FunFam" id="1.10.150.20:FF:000010">
    <property type="entry name" value="DNA polymerase lambda"/>
    <property type="match status" value="1"/>
</dbReference>
<evidence type="ECO:0000313" key="14">
    <source>
        <dbReference type="EMBL" id="KAK5699102.1"/>
    </source>
</evidence>
<reference evidence="14" key="1">
    <citation type="submission" date="2023-08" db="EMBL/GenBank/DDBJ databases">
        <title>Black Yeasts Isolated from many extreme environments.</title>
        <authorList>
            <person name="Coleine C."/>
            <person name="Stajich J.E."/>
            <person name="Selbmann L."/>
        </authorList>
    </citation>
    <scope>NUCLEOTIDE SEQUENCE</scope>
    <source>
        <strain evidence="14">CCFEE 5810</strain>
    </source>
</reference>
<dbReference type="GO" id="GO:0006303">
    <property type="term" value="P:double-strand break repair via nonhomologous end joining"/>
    <property type="evidence" value="ECO:0007669"/>
    <property type="project" value="TreeGrafter"/>
</dbReference>
<keyword evidence="4" id="KW-0808">Transferase</keyword>
<accession>A0AAN8A2Q0</accession>
<dbReference type="SUPFAM" id="SSF81301">
    <property type="entry name" value="Nucleotidyltransferase"/>
    <property type="match status" value="1"/>
</dbReference>
<keyword evidence="7" id="KW-0227">DNA damage</keyword>
<dbReference type="CDD" id="cd00141">
    <property type="entry name" value="NT_POLXc"/>
    <property type="match status" value="1"/>
</dbReference>
<dbReference type="Gene3D" id="1.10.150.20">
    <property type="entry name" value="5' to 3' exonuclease, C-terminal subdomain"/>
    <property type="match status" value="1"/>
</dbReference>
<dbReference type="Pfam" id="PF14792">
    <property type="entry name" value="DNA_pol_B_palm"/>
    <property type="match status" value="1"/>
</dbReference>
<dbReference type="PANTHER" id="PTHR11276:SF29">
    <property type="entry name" value="DNA POLYMERASE TYPE-X FAMILY PROTEIN POL4"/>
    <property type="match status" value="1"/>
</dbReference>
<dbReference type="FunFam" id="1.10.150.110:FF:000005">
    <property type="entry name" value="DNA polymerase POL4"/>
    <property type="match status" value="1"/>
</dbReference>
<dbReference type="InterPro" id="IPR002008">
    <property type="entry name" value="DNA_pol_X_beta-like"/>
</dbReference>
<evidence type="ECO:0000256" key="2">
    <source>
        <dbReference type="ARBA" id="ARBA00008323"/>
    </source>
</evidence>
<proteinExistence type="inferred from homology"/>
<dbReference type="InterPro" id="IPR028207">
    <property type="entry name" value="DNA_pol_B_palm_palm"/>
</dbReference>
<dbReference type="PANTHER" id="PTHR11276">
    <property type="entry name" value="DNA POLYMERASE TYPE-X FAMILY MEMBER"/>
    <property type="match status" value="1"/>
</dbReference>
<evidence type="ECO:0000256" key="4">
    <source>
        <dbReference type="ARBA" id="ARBA00022679"/>
    </source>
</evidence>
<dbReference type="PRINTS" id="PR00870">
    <property type="entry name" value="DNAPOLXBETA"/>
</dbReference>
<comment type="caution">
    <text evidence="14">The sequence shown here is derived from an EMBL/GenBank/DDBJ whole genome shotgun (WGS) entry which is preliminary data.</text>
</comment>
<dbReference type="EMBL" id="JAVRQU010000009">
    <property type="protein sequence ID" value="KAK5699102.1"/>
    <property type="molecule type" value="Genomic_DNA"/>
</dbReference>
<dbReference type="InterPro" id="IPR027421">
    <property type="entry name" value="DNA_pol_lamdba_lyase_dom_sf"/>
</dbReference>
<dbReference type="SMART" id="SM00483">
    <property type="entry name" value="POLXc"/>
    <property type="match status" value="1"/>
</dbReference>
<dbReference type="Gene3D" id="1.10.150.110">
    <property type="entry name" value="DNA polymerase beta, N-terminal domain-like"/>
    <property type="match status" value="1"/>
</dbReference>
<evidence type="ECO:0000256" key="9">
    <source>
        <dbReference type="ARBA" id="ARBA00023204"/>
    </source>
</evidence>
<dbReference type="GO" id="GO:0005634">
    <property type="term" value="C:nucleus"/>
    <property type="evidence" value="ECO:0007669"/>
    <property type="project" value="UniProtKB-SubCell"/>
</dbReference>
<dbReference type="Proteomes" id="UP001310594">
    <property type="component" value="Unassembled WGS sequence"/>
</dbReference>
<dbReference type="InterPro" id="IPR001357">
    <property type="entry name" value="BRCT_dom"/>
</dbReference>
<evidence type="ECO:0000256" key="1">
    <source>
        <dbReference type="ARBA" id="ARBA00004123"/>
    </source>
</evidence>
<dbReference type="GO" id="GO:0046872">
    <property type="term" value="F:metal ion binding"/>
    <property type="evidence" value="ECO:0007669"/>
    <property type="project" value="UniProtKB-KW"/>
</dbReference>
<gene>
    <name evidence="14" type="ORF">LTR97_006751</name>
</gene>
<organism evidence="14 15">
    <name type="scientific">Elasticomyces elasticus</name>
    <dbReference type="NCBI Taxonomy" id="574655"/>
    <lineage>
        <taxon>Eukaryota</taxon>
        <taxon>Fungi</taxon>
        <taxon>Dikarya</taxon>
        <taxon>Ascomycota</taxon>
        <taxon>Pezizomycotina</taxon>
        <taxon>Dothideomycetes</taxon>
        <taxon>Dothideomycetidae</taxon>
        <taxon>Mycosphaerellales</taxon>
        <taxon>Teratosphaeriaceae</taxon>
        <taxon>Elasticomyces</taxon>
    </lineage>
</organism>
<protein>
    <recommendedName>
        <fullName evidence="3">DNA-directed DNA polymerase</fullName>
        <ecNumber evidence="3">2.7.7.7</ecNumber>
    </recommendedName>
</protein>